<dbReference type="PANTHER" id="PTHR36110">
    <property type="entry name" value="RING-CLEAVING DIOXYGENASE MHQE-RELATED"/>
    <property type="match status" value="1"/>
</dbReference>
<proteinExistence type="predicted"/>
<evidence type="ECO:0000313" key="2">
    <source>
        <dbReference type="EMBL" id="CAB4577524.1"/>
    </source>
</evidence>
<dbReference type="CDD" id="cd06587">
    <property type="entry name" value="VOC"/>
    <property type="match status" value="1"/>
</dbReference>
<dbReference type="PANTHER" id="PTHR36110:SF2">
    <property type="entry name" value="RING-CLEAVING DIOXYGENASE MHQE-RELATED"/>
    <property type="match status" value="1"/>
</dbReference>
<evidence type="ECO:0000259" key="1">
    <source>
        <dbReference type="PROSITE" id="PS51819"/>
    </source>
</evidence>
<organism evidence="2">
    <name type="scientific">freshwater metagenome</name>
    <dbReference type="NCBI Taxonomy" id="449393"/>
    <lineage>
        <taxon>unclassified sequences</taxon>
        <taxon>metagenomes</taxon>
        <taxon>ecological metagenomes</taxon>
    </lineage>
</organism>
<dbReference type="AlphaFoldDB" id="A0A6J6ERN6"/>
<feature type="domain" description="VOC" evidence="1">
    <location>
        <begin position="7"/>
        <end position="143"/>
    </location>
</feature>
<name>A0A6J6ERN6_9ZZZZ</name>
<dbReference type="PROSITE" id="PS51819">
    <property type="entry name" value="VOC"/>
    <property type="match status" value="1"/>
</dbReference>
<reference evidence="2" key="1">
    <citation type="submission" date="2020-05" db="EMBL/GenBank/DDBJ databases">
        <authorList>
            <person name="Chiriac C."/>
            <person name="Salcher M."/>
            <person name="Ghai R."/>
            <person name="Kavagutti S V."/>
        </authorList>
    </citation>
    <scope>NUCLEOTIDE SEQUENCE</scope>
</reference>
<dbReference type="Pfam" id="PF00903">
    <property type="entry name" value="Glyoxalase"/>
    <property type="match status" value="1"/>
</dbReference>
<accession>A0A6J6ERN6</accession>
<dbReference type="Gene3D" id="3.10.180.10">
    <property type="entry name" value="2,3-Dihydroxybiphenyl 1,2-Dioxygenase, domain 1"/>
    <property type="match status" value="1"/>
</dbReference>
<dbReference type="InterPro" id="IPR052537">
    <property type="entry name" value="Extradiol_RC_dioxygenase"/>
</dbReference>
<dbReference type="InterPro" id="IPR037523">
    <property type="entry name" value="VOC_core"/>
</dbReference>
<sequence length="226" mass="24480">MALHPNGIHHIAIATRDIKAQIEFFTDVLGGELKALYWMHGVENTFHGFVELSPQCYVAFQQHPDNPAEGTIGVTHAGNAGGQVTAGTMQHLAFHVDTLDDLLALRDRIRSRGVPVVGPMNHGMCASMYFAGPEGLALEVATGGGIDERAWIDPEVQALAGIGDDDLARYVRPADFERPAEPVPQPAFDPTKPHLAYPEPVYRAMLGAPDQAMWTAVTSEPPVQVR</sequence>
<protein>
    <submittedName>
        <fullName evidence="2">Unannotated protein</fullName>
    </submittedName>
</protein>
<dbReference type="InterPro" id="IPR004360">
    <property type="entry name" value="Glyas_Fos-R_dOase_dom"/>
</dbReference>
<dbReference type="InterPro" id="IPR029068">
    <property type="entry name" value="Glyas_Bleomycin-R_OHBP_Dase"/>
</dbReference>
<gene>
    <name evidence="2" type="ORF">UFOPK1493_02817</name>
</gene>
<dbReference type="SUPFAM" id="SSF54593">
    <property type="entry name" value="Glyoxalase/Bleomycin resistance protein/Dihydroxybiphenyl dioxygenase"/>
    <property type="match status" value="1"/>
</dbReference>
<dbReference type="EMBL" id="CAEZSR010000130">
    <property type="protein sequence ID" value="CAB4577524.1"/>
    <property type="molecule type" value="Genomic_DNA"/>
</dbReference>